<feature type="transmembrane region" description="Helical" evidence="17">
    <location>
        <begin position="431"/>
        <end position="448"/>
    </location>
</feature>
<dbReference type="AlphaFoldDB" id="A0A6P1NKB4"/>
<dbReference type="PIRSF" id="PIRSF000203">
    <property type="entry name" value="NADP_transhydrogenase_alpha"/>
    <property type="match status" value="1"/>
</dbReference>
<dbReference type="PANTHER" id="PTHR10160">
    <property type="entry name" value="NAD(P) TRANSHYDROGENASE"/>
    <property type="match status" value="1"/>
</dbReference>
<dbReference type="Gene3D" id="3.40.50.720">
    <property type="entry name" value="NAD(P)-binding Rossmann-like Domain"/>
    <property type="match status" value="2"/>
</dbReference>
<dbReference type="InterPro" id="IPR026255">
    <property type="entry name" value="NADP_transhyd_a"/>
</dbReference>
<evidence type="ECO:0000256" key="4">
    <source>
        <dbReference type="ARBA" id="ARBA00022475"/>
    </source>
</evidence>
<name>A0A6P1NKB4_9MICC</name>
<sequence length="521" mass="53362">MTRIGIVAELGRETRVAATPVTVKQLLGLGYDVVVEKGAGEASSFRDDAYAAAGAVIVGADEAWGSEVVLRVNPPTGEEIGRLAEGATLIGSLSPGLRPDLVEALAARPITALALDAVPRISRAQSMDVLSSMANIAGYRAVIEAAHEFGRFFTGQVTAAGKVPPAKVLVAGAGVAGLAAIGAASSLGAIVRATDPRPEVADQVKSIGGTYLKVEVAEEMKSSDGYAKATSEAYNARAAEIYSEQARDADIIITTALIPGRPAPKLLTAEDVAGMKSGSVIVDMAAGQGGNVEGSVAGERTVTENGVVILGYTDLPARLPAQASQLYGTNMLNLLKLLTKDKDGQLRIDFDDVVQRSVTVVRDGEKTWPPPPVQVSAAPAVKADAAGAGESAAGTAKKKTGLSPAGKASLVAAGIAVLFGINAVAPAPLPQHFTVLMLSIVVGFYVIGKVHHALHTPLMSVTNAISGIIVVGALLQVTSDNPVMQVLAAVAVLLASINIFGGFAVTRRMLAMFSRGNGARK</sequence>
<dbReference type="GO" id="GO:0016491">
    <property type="term" value="F:oxidoreductase activity"/>
    <property type="evidence" value="ECO:0007669"/>
    <property type="project" value="UniProtKB-KW"/>
</dbReference>
<comment type="function">
    <text evidence="1">The transhydrogenation between NADH and NADP is coupled to respiration and ATP hydrolysis and functions as a proton pump across the membrane.</text>
</comment>
<dbReference type="Pfam" id="PF12769">
    <property type="entry name" value="PNTB_4TM"/>
    <property type="match status" value="1"/>
</dbReference>
<dbReference type="SUPFAM" id="SSF52283">
    <property type="entry name" value="Formate/glycerate dehydrogenase catalytic domain-like"/>
    <property type="match status" value="1"/>
</dbReference>
<evidence type="ECO:0000256" key="6">
    <source>
        <dbReference type="ARBA" id="ARBA00022692"/>
    </source>
</evidence>
<keyword evidence="10 17" id="KW-1133">Transmembrane helix</keyword>
<comment type="catalytic activity">
    <reaction evidence="13">
        <text>NAD(+) + NADPH + H(+)(in) = NADH + NADP(+) + H(+)(out)</text>
        <dbReference type="Rhea" id="RHEA:47992"/>
        <dbReference type="ChEBI" id="CHEBI:15378"/>
        <dbReference type="ChEBI" id="CHEBI:57540"/>
        <dbReference type="ChEBI" id="CHEBI:57783"/>
        <dbReference type="ChEBI" id="CHEBI:57945"/>
        <dbReference type="ChEBI" id="CHEBI:58349"/>
        <dbReference type="EC" id="7.1.1.1"/>
    </reaction>
</comment>
<organism evidence="20 21">
    <name type="scientific">Pseudarthrobacter psychrotolerans</name>
    <dbReference type="NCBI Taxonomy" id="2697569"/>
    <lineage>
        <taxon>Bacteria</taxon>
        <taxon>Bacillati</taxon>
        <taxon>Actinomycetota</taxon>
        <taxon>Actinomycetes</taxon>
        <taxon>Micrococcales</taxon>
        <taxon>Micrococcaceae</taxon>
        <taxon>Pseudarthrobacter</taxon>
    </lineage>
</organism>
<dbReference type="PANTHER" id="PTHR10160:SF19">
    <property type="entry name" value="PROTON-TRANSLOCATING NAD(P)(+) TRANSHYDROGENASE"/>
    <property type="match status" value="1"/>
</dbReference>
<evidence type="ECO:0000259" key="19">
    <source>
        <dbReference type="SMART" id="SM01003"/>
    </source>
</evidence>
<keyword evidence="5" id="KW-0997">Cell inner membrane</keyword>
<reference evidence="20 21" key="1">
    <citation type="submission" date="2020-01" db="EMBL/GenBank/DDBJ databases">
        <title>Pseudarthrobacter psychrotolerans sp. nov., isolated from antarctic soil.</title>
        <authorList>
            <person name="Shin Y."/>
            <person name="Park W."/>
        </authorList>
    </citation>
    <scope>NUCLEOTIDE SEQUENCE [LARGE SCALE GENOMIC DNA]</scope>
    <source>
        <strain evidence="20 21">YJ56</strain>
    </source>
</reference>
<gene>
    <name evidence="20" type="ORF">GU243_03235</name>
</gene>
<evidence type="ECO:0000256" key="12">
    <source>
        <dbReference type="ARBA" id="ARBA00023136"/>
    </source>
</evidence>
<evidence type="ECO:0000256" key="14">
    <source>
        <dbReference type="ARBA" id="ARBA00071831"/>
    </source>
</evidence>
<dbReference type="InterPro" id="IPR007886">
    <property type="entry name" value="AlaDH/PNT_N"/>
</dbReference>
<keyword evidence="12 17" id="KW-0472">Membrane</keyword>
<keyword evidence="6 17" id="KW-0812">Transmembrane</keyword>
<feature type="transmembrane region" description="Helical" evidence="17">
    <location>
        <begin position="460"/>
        <end position="477"/>
    </location>
</feature>
<dbReference type="InterPro" id="IPR024605">
    <property type="entry name" value="NADP_transhyd_a_C"/>
</dbReference>
<comment type="subcellular location">
    <subcellularLocation>
        <location evidence="2">Cell inner membrane</location>
        <topology evidence="2">Multi-pass membrane protein</topology>
    </subcellularLocation>
</comment>
<dbReference type="Pfam" id="PF01262">
    <property type="entry name" value="AlaDh_PNT_C"/>
    <property type="match status" value="1"/>
</dbReference>
<evidence type="ECO:0000256" key="15">
    <source>
        <dbReference type="ARBA" id="ARBA00079788"/>
    </source>
</evidence>
<dbReference type="GO" id="GO:0005886">
    <property type="term" value="C:plasma membrane"/>
    <property type="evidence" value="ECO:0007669"/>
    <property type="project" value="UniProtKB-SubCell"/>
</dbReference>
<keyword evidence="4" id="KW-1003">Cell membrane</keyword>
<evidence type="ECO:0000256" key="8">
    <source>
        <dbReference type="ARBA" id="ARBA00022857"/>
    </source>
</evidence>
<evidence type="ECO:0000256" key="16">
    <source>
        <dbReference type="ARBA" id="ARBA00083734"/>
    </source>
</evidence>
<keyword evidence="9" id="KW-1278">Translocase</keyword>
<evidence type="ECO:0000256" key="2">
    <source>
        <dbReference type="ARBA" id="ARBA00004429"/>
    </source>
</evidence>
<dbReference type="FunFam" id="3.40.50.720:FF:000028">
    <property type="entry name" value="NAD(P) transhydrogenase subunit alpha"/>
    <property type="match status" value="1"/>
</dbReference>
<dbReference type="NCBIfam" id="TIGR00561">
    <property type="entry name" value="pntA"/>
    <property type="match status" value="1"/>
</dbReference>
<protein>
    <recommendedName>
        <fullName evidence="14">NAD(P) transhydrogenase subunit alpha</fullName>
        <ecNumber evidence="3">7.1.1.1</ecNumber>
    </recommendedName>
    <alternativeName>
        <fullName evidence="16">Nicotinamide nucleotide transhydrogenase subunit alpha</fullName>
    </alternativeName>
    <alternativeName>
        <fullName evidence="15">Pyridine nucleotide transhydrogenase subunit alpha</fullName>
    </alternativeName>
</protein>
<evidence type="ECO:0000256" key="1">
    <source>
        <dbReference type="ARBA" id="ARBA00003943"/>
    </source>
</evidence>
<evidence type="ECO:0000259" key="18">
    <source>
        <dbReference type="SMART" id="SM01002"/>
    </source>
</evidence>
<feature type="domain" description="Alanine dehydrogenase/pyridine nucleotide transhydrogenase NAD(H)-binding" evidence="18">
    <location>
        <begin position="146"/>
        <end position="311"/>
    </location>
</feature>
<evidence type="ECO:0000313" key="20">
    <source>
        <dbReference type="EMBL" id="QHK18934.1"/>
    </source>
</evidence>
<dbReference type="GO" id="GO:0050661">
    <property type="term" value="F:NADP binding"/>
    <property type="evidence" value="ECO:0007669"/>
    <property type="project" value="TreeGrafter"/>
</dbReference>
<evidence type="ECO:0000256" key="10">
    <source>
        <dbReference type="ARBA" id="ARBA00022989"/>
    </source>
</evidence>
<evidence type="ECO:0000256" key="9">
    <source>
        <dbReference type="ARBA" id="ARBA00022967"/>
    </source>
</evidence>
<keyword evidence="21" id="KW-1185">Reference proteome</keyword>
<evidence type="ECO:0000256" key="3">
    <source>
        <dbReference type="ARBA" id="ARBA00012943"/>
    </source>
</evidence>
<dbReference type="Pfam" id="PF05222">
    <property type="entry name" value="AlaDh_PNT_N"/>
    <property type="match status" value="1"/>
</dbReference>
<dbReference type="GO" id="GO:0006740">
    <property type="term" value="P:NADPH regeneration"/>
    <property type="evidence" value="ECO:0007669"/>
    <property type="project" value="TreeGrafter"/>
</dbReference>
<evidence type="ECO:0000313" key="21">
    <source>
        <dbReference type="Proteomes" id="UP000464186"/>
    </source>
</evidence>
<dbReference type="SMART" id="SM01002">
    <property type="entry name" value="AlaDh_PNT_C"/>
    <property type="match status" value="1"/>
</dbReference>
<evidence type="ECO:0000256" key="5">
    <source>
        <dbReference type="ARBA" id="ARBA00022519"/>
    </source>
</evidence>
<dbReference type="InterPro" id="IPR036291">
    <property type="entry name" value="NAD(P)-bd_dom_sf"/>
</dbReference>
<evidence type="ECO:0000256" key="7">
    <source>
        <dbReference type="ARBA" id="ARBA00022741"/>
    </source>
</evidence>
<evidence type="ECO:0000256" key="17">
    <source>
        <dbReference type="SAM" id="Phobius"/>
    </source>
</evidence>
<feature type="domain" description="Alanine dehydrogenase/pyridine nucleotide transhydrogenase N-terminal" evidence="19">
    <location>
        <begin position="5"/>
        <end position="137"/>
    </location>
</feature>
<dbReference type="EC" id="7.1.1.1" evidence="3"/>
<dbReference type="KEGG" id="psey:GU243_03235"/>
<dbReference type="CDD" id="cd05304">
    <property type="entry name" value="Rubrum_tdh"/>
    <property type="match status" value="1"/>
</dbReference>
<feature type="transmembrane region" description="Helical" evidence="17">
    <location>
        <begin position="483"/>
        <end position="505"/>
    </location>
</feature>
<evidence type="ECO:0000256" key="13">
    <source>
        <dbReference type="ARBA" id="ARBA00048202"/>
    </source>
</evidence>
<dbReference type="GO" id="GO:0008750">
    <property type="term" value="F:proton-translocating NAD(P)+ transhydrogenase activity"/>
    <property type="evidence" value="ECO:0007669"/>
    <property type="project" value="UniProtKB-EC"/>
</dbReference>
<evidence type="ECO:0000256" key="11">
    <source>
        <dbReference type="ARBA" id="ARBA00023027"/>
    </source>
</evidence>
<keyword evidence="8" id="KW-0521">NADP</keyword>
<keyword evidence="20" id="KW-0560">Oxidoreductase</keyword>
<accession>A0A6P1NKB4</accession>
<dbReference type="InterPro" id="IPR007698">
    <property type="entry name" value="AlaDH/PNT_NAD(H)-bd"/>
</dbReference>
<keyword evidence="7" id="KW-0547">Nucleotide-binding</keyword>
<proteinExistence type="predicted"/>
<dbReference type="Proteomes" id="UP000464186">
    <property type="component" value="Chromosome"/>
</dbReference>
<feature type="transmembrane region" description="Helical" evidence="17">
    <location>
        <begin position="408"/>
        <end position="425"/>
    </location>
</feature>
<dbReference type="SMART" id="SM01003">
    <property type="entry name" value="AlaDh_PNT_N"/>
    <property type="match status" value="1"/>
</dbReference>
<dbReference type="EMBL" id="CP047898">
    <property type="protein sequence ID" value="QHK18934.1"/>
    <property type="molecule type" value="Genomic_DNA"/>
</dbReference>
<keyword evidence="11" id="KW-0520">NAD</keyword>
<dbReference type="NCBIfam" id="NF006942">
    <property type="entry name" value="PRK09424.1"/>
    <property type="match status" value="1"/>
</dbReference>
<dbReference type="SUPFAM" id="SSF51735">
    <property type="entry name" value="NAD(P)-binding Rossmann-fold domains"/>
    <property type="match status" value="1"/>
</dbReference>